<evidence type="ECO:0000313" key="11">
    <source>
        <dbReference type="EMBL" id="PRP84548.1"/>
    </source>
</evidence>
<keyword evidence="8" id="KW-0378">Hydrolase</keyword>
<dbReference type="EMBL" id="MDYQ01000061">
    <property type="protein sequence ID" value="PRP84548.1"/>
    <property type="molecule type" value="Genomic_DNA"/>
</dbReference>
<reference evidence="11 12" key="1">
    <citation type="journal article" date="2018" name="Genome Biol. Evol.">
        <title>Multiple Roots of Fruiting Body Formation in Amoebozoa.</title>
        <authorList>
            <person name="Hillmann F."/>
            <person name="Forbes G."/>
            <person name="Novohradska S."/>
            <person name="Ferling I."/>
            <person name="Riege K."/>
            <person name="Groth M."/>
            <person name="Westermann M."/>
            <person name="Marz M."/>
            <person name="Spaller T."/>
            <person name="Winckler T."/>
            <person name="Schaap P."/>
            <person name="Glockner G."/>
        </authorList>
    </citation>
    <scope>NUCLEOTIDE SEQUENCE [LARGE SCALE GENOMIC DNA]</scope>
    <source>
        <strain evidence="11 12">Jena</strain>
    </source>
</reference>
<dbReference type="InterPro" id="IPR024051">
    <property type="entry name" value="AICAR_Tfase_dup_dom_sf"/>
</dbReference>
<dbReference type="AlphaFoldDB" id="A0A2P6NKT1"/>
<protein>
    <submittedName>
        <fullName evidence="11">Putative bifunctional purine biosynthesis protein PURH</fullName>
    </submittedName>
</protein>
<dbReference type="PANTHER" id="PTHR11692">
    <property type="entry name" value="BIFUNCTIONAL PURINE BIOSYNTHESIS PROTEIN PURH"/>
    <property type="match status" value="1"/>
</dbReference>
<comment type="similarity">
    <text evidence="4">Belongs to the PurH family.</text>
</comment>
<evidence type="ECO:0000256" key="5">
    <source>
        <dbReference type="ARBA" id="ARBA00022490"/>
    </source>
</evidence>
<evidence type="ECO:0000313" key="12">
    <source>
        <dbReference type="Proteomes" id="UP000241769"/>
    </source>
</evidence>
<dbReference type="FunCoup" id="A0A2P6NKT1">
    <property type="interactions" value="606"/>
</dbReference>
<dbReference type="Proteomes" id="UP000241769">
    <property type="component" value="Unassembled WGS sequence"/>
</dbReference>
<dbReference type="InterPro" id="IPR036914">
    <property type="entry name" value="MGS-like_dom_sf"/>
</dbReference>
<evidence type="ECO:0000259" key="10">
    <source>
        <dbReference type="PROSITE" id="PS51855"/>
    </source>
</evidence>
<dbReference type="Pfam" id="PF01808">
    <property type="entry name" value="AICARFT_IMPCHas"/>
    <property type="match status" value="1"/>
</dbReference>
<dbReference type="OrthoDB" id="6017153at2759"/>
<evidence type="ECO:0000256" key="9">
    <source>
        <dbReference type="ARBA" id="ARBA00023268"/>
    </source>
</evidence>
<dbReference type="GO" id="GO:0003937">
    <property type="term" value="F:IMP cyclohydrolase activity"/>
    <property type="evidence" value="ECO:0007669"/>
    <property type="project" value="InterPro"/>
</dbReference>
<dbReference type="SUPFAM" id="SSF53927">
    <property type="entry name" value="Cytidine deaminase-like"/>
    <property type="match status" value="1"/>
</dbReference>
<comment type="caution">
    <text evidence="11">The sequence shown here is derived from an EMBL/GenBank/DDBJ whole genome shotgun (WGS) entry which is preliminary data.</text>
</comment>
<dbReference type="SUPFAM" id="SSF52335">
    <property type="entry name" value="Methylglyoxal synthase-like"/>
    <property type="match status" value="1"/>
</dbReference>
<dbReference type="InterPro" id="IPR002695">
    <property type="entry name" value="PurH-like"/>
</dbReference>
<dbReference type="InterPro" id="IPR016193">
    <property type="entry name" value="Cytidine_deaminase-like"/>
</dbReference>
<dbReference type="GO" id="GO:0004643">
    <property type="term" value="F:phosphoribosylaminoimidazolecarboxamide formyltransferase activity"/>
    <property type="evidence" value="ECO:0007669"/>
    <property type="project" value="InterPro"/>
</dbReference>
<evidence type="ECO:0000256" key="2">
    <source>
        <dbReference type="ARBA" id="ARBA00004844"/>
    </source>
</evidence>
<comment type="pathway">
    <text evidence="2">Purine metabolism; IMP biosynthesis via de novo pathway; IMP from 5-formamido-1-(5-phospho-D-ribosyl)imidazole-4-carboxamide: step 1/1.</text>
</comment>
<dbReference type="Gene3D" id="1.10.287.440">
    <property type="match status" value="1"/>
</dbReference>
<dbReference type="UniPathway" id="UPA00074">
    <property type="reaction ID" value="UER00133"/>
</dbReference>
<comment type="subcellular location">
    <subcellularLocation>
        <location evidence="1">Cytoplasm</location>
        <location evidence="1">Cytosol</location>
    </subcellularLocation>
</comment>
<dbReference type="InterPro" id="IPR024050">
    <property type="entry name" value="AICAR_Tfase_insert_dom_sf"/>
</dbReference>
<evidence type="ECO:0000256" key="3">
    <source>
        <dbReference type="ARBA" id="ARBA00004954"/>
    </source>
</evidence>
<dbReference type="InterPro" id="IPR011607">
    <property type="entry name" value="MGS-like_dom"/>
</dbReference>
<evidence type="ECO:0000256" key="1">
    <source>
        <dbReference type="ARBA" id="ARBA00004514"/>
    </source>
</evidence>
<dbReference type="PIRSF" id="PIRSF000414">
    <property type="entry name" value="AICARFT_IMPCHas"/>
    <property type="match status" value="1"/>
</dbReference>
<keyword evidence="6" id="KW-0808">Transferase</keyword>
<dbReference type="Gene3D" id="3.40.50.1380">
    <property type="entry name" value="Methylglyoxal synthase-like domain"/>
    <property type="match status" value="1"/>
</dbReference>
<keyword evidence="12" id="KW-1185">Reference proteome</keyword>
<evidence type="ECO:0000256" key="6">
    <source>
        <dbReference type="ARBA" id="ARBA00022679"/>
    </source>
</evidence>
<dbReference type="SMART" id="SM00798">
    <property type="entry name" value="AICARFT_IMPCHas"/>
    <property type="match status" value="1"/>
</dbReference>
<dbReference type="GO" id="GO:0005829">
    <property type="term" value="C:cytosol"/>
    <property type="evidence" value="ECO:0007669"/>
    <property type="project" value="UniProtKB-SubCell"/>
</dbReference>
<keyword evidence="7" id="KW-0658">Purine biosynthesis</keyword>
<dbReference type="NCBIfam" id="NF005492">
    <property type="entry name" value="PRK07106.1"/>
    <property type="match status" value="1"/>
</dbReference>
<gene>
    <name evidence="11" type="ORF">PROFUN_05883</name>
</gene>
<name>A0A2P6NKT1_9EUKA</name>
<dbReference type="PANTHER" id="PTHR11692:SF0">
    <property type="entry name" value="BIFUNCTIONAL PURINE BIOSYNTHESIS PROTEIN ATIC"/>
    <property type="match status" value="1"/>
</dbReference>
<evidence type="ECO:0000256" key="8">
    <source>
        <dbReference type="ARBA" id="ARBA00022801"/>
    </source>
</evidence>
<dbReference type="Gene3D" id="3.40.140.20">
    <property type="match status" value="2"/>
</dbReference>
<comment type="pathway">
    <text evidence="3">Purine metabolism; IMP biosynthesis via de novo pathway; 5-formamido-1-(5-phospho-D-ribosyl)imidazole-4-carboxamide from 5-amino-1-(5-phospho-D-ribosyl)imidazole-4-carboxamide (10-formyl THF route): step 1/1.</text>
</comment>
<evidence type="ECO:0000256" key="7">
    <source>
        <dbReference type="ARBA" id="ARBA00022755"/>
    </source>
</evidence>
<accession>A0A2P6NKT1</accession>
<dbReference type="GO" id="GO:0006189">
    <property type="term" value="P:'de novo' IMP biosynthetic process"/>
    <property type="evidence" value="ECO:0007669"/>
    <property type="project" value="UniProtKB-UniPathway"/>
</dbReference>
<organism evidence="11 12">
    <name type="scientific">Planoprotostelium fungivorum</name>
    <dbReference type="NCBI Taxonomy" id="1890364"/>
    <lineage>
        <taxon>Eukaryota</taxon>
        <taxon>Amoebozoa</taxon>
        <taxon>Evosea</taxon>
        <taxon>Variosea</taxon>
        <taxon>Cavosteliida</taxon>
        <taxon>Cavosteliaceae</taxon>
        <taxon>Planoprotostelium</taxon>
    </lineage>
</organism>
<dbReference type="STRING" id="1890364.A0A2P6NKT1"/>
<evidence type="ECO:0000256" key="4">
    <source>
        <dbReference type="ARBA" id="ARBA00007667"/>
    </source>
</evidence>
<dbReference type="FunFam" id="3.40.50.1380:FF:000001">
    <property type="entry name" value="Bifunctional purine biosynthesis protein PurH"/>
    <property type="match status" value="1"/>
</dbReference>
<dbReference type="InParanoid" id="A0A2P6NKT1"/>
<keyword evidence="5" id="KW-0963">Cytoplasm</keyword>
<feature type="domain" description="MGS-like" evidence="10">
    <location>
        <begin position="1"/>
        <end position="144"/>
    </location>
</feature>
<sequence length="591" mass="65149">MEQALISVFDKRGVVELARALQQHGVSIISTGGTFKTLTQEGVPVTQVSDITHFPEILDGRVKTLHPHIHGGLLAKTNQNHHVEDLNKHGIKPIQLVATNLYPFEQTVAQPNISLDVALENIDIGGVAMIRAAAKNFEHVLILVDPSDYTWVIERVNNGGGLSSITLSERKKLALKAFQHTASYDSAISSYLASVDEKGVNTKEANYSDVEIRRYEHEFTLKYGCNPHQNPSGIFSVKGHPLPFKVLNGTPGYINLLDALNAWQLVKELKQSTGLAAAASFKHVSPAGAAVSVPLTQEEREIYEVGDKQLTDASIAYIRARNADPIDVVDEATAQILKIEVSDGIIAPGFEEKALEVLKAKKGGKYIVIQVDPNYNAPLHEFREVFGVVFAQKRNDTLITLDHLKDVVTKKKELSDDAKRDLLVATITLKYTQSNSVGYAKNGMMIGVGAGQQSRVDCAKLAGKKLSNWWLRFHPKIRGIKFNAGTKRVDRINTRVHVIDDTLSSEDNKIMTEPAQTLTQEEKDQWLSQLHQVSLSSDAFFPFRDSIDVCSKLGVDYIAQPGGSVQDDNVTQACDEYGMVMANTGVRLFHH</sequence>
<dbReference type="SMART" id="SM00851">
    <property type="entry name" value="MGS"/>
    <property type="match status" value="1"/>
</dbReference>
<dbReference type="NCBIfam" id="TIGR00355">
    <property type="entry name" value="purH"/>
    <property type="match status" value="1"/>
</dbReference>
<dbReference type="HAMAP" id="MF_00139">
    <property type="entry name" value="PurH"/>
    <property type="match status" value="1"/>
</dbReference>
<keyword evidence="9" id="KW-0511">Multifunctional enzyme</keyword>
<dbReference type="CDD" id="cd01421">
    <property type="entry name" value="IMPCH"/>
    <property type="match status" value="1"/>
</dbReference>
<dbReference type="PROSITE" id="PS51855">
    <property type="entry name" value="MGS"/>
    <property type="match status" value="1"/>
</dbReference>
<dbReference type="FunFam" id="3.40.140.20:FF:000003">
    <property type="entry name" value="Bifunctional purine biosynthesis protein"/>
    <property type="match status" value="1"/>
</dbReference>
<proteinExistence type="inferred from homology"/>
<dbReference type="Pfam" id="PF02142">
    <property type="entry name" value="MGS"/>
    <property type="match status" value="1"/>
</dbReference>